<feature type="domain" description="DUF218" evidence="2">
    <location>
        <begin position="86"/>
        <end position="250"/>
    </location>
</feature>
<dbReference type="PANTHER" id="PTHR30336">
    <property type="entry name" value="INNER MEMBRANE PROTEIN, PROBABLE PERMEASE"/>
    <property type="match status" value="1"/>
</dbReference>
<evidence type="ECO:0000256" key="1">
    <source>
        <dbReference type="SAM" id="Phobius"/>
    </source>
</evidence>
<dbReference type="Pfam" id="PF02698">
    <property type="entry name" value="DUF218"/>
    <property type="match status" value="1"/>
</dbReference>
<dbReference type="Proteomes" id="UP001163726">
    <property type="component" value="Chromosome"/>
</dbReference>
<gene>
    <name evidence="3" type="ORF">OLW01_02365</name>
</gene>
<dbReference type="RefSeq" id="WP_268075028.1">
    <property type="nucleotide sequence ID" value="NZ_CP109965.1"/>
</dbReference>
<keyword evidence="4" id="KW-1185">Reference proteome</keyword>
<evidence type="ECO:0000259" key="2">
    <source>
        <dbReference type="Pfam" id="PF02698"/>
    </source>
</evidence>
<dbReference type="InterPro" id="IPR051599">
    <property type="entry name" value="Cell_Envelope_Assoc"/>
</dbReference>
<name>A0ABY7AMA9_9ALTE</name>
<feature type="transmembrane region" description="Helical" evidence="1">
    <location>
        <begin position="12"/>
        <end position="34"/>
    </location>
</feature>
<keyword evidence="1" id="KW-0472">Membrane</keyword>
<proteinExistence type="predicted"/>
<sequence>MEFLFSVKKILGVLISPLPVSVLLLIAGSVLLLKTAQFQYRKYVKIFIFSGVGLLILASSPITAFYLLRPIETAYPKYQDELKKVDNIVVLGCYHSSDKQLPDIANVHPCSLYRLIEALRLSRVYPSAQLYLTGWQSDDEHKMSHPEYSAKILMSLGVDRHRITAIEGSKDTEEEVLVLKPVLRHKQTLVVSSASHFYRAMKLFDAHNVKVTPVPIEYLTHKGGPWSWRLLIPDPDALQMTQRAIYEYLGNIWVNVKSEFEPND</sequence>
<dbReference type="CDD" id="cd06259">
    <property type="entry name" value="YdcF-like"/>
    <property type="match status" value="1"/>
</dbReference>
<reference evidence="3" key="1">
    <citation type="submission" date="2022-10" db="EMBL/GenBank/DDBJ databases">
        <title>Catenovulum adriacola sp. nov. isolated in the Harbour of Susak.</title>
        <authorList>
            <person name="Schoch T."/>
            <person name="Reich S.J."/>
            <person name="Stoeferle S."/>
            <person name="Flaiz M."/>
            <person name="Kazda M."/>
            <person name="Riedel C.U."/>
            <person name="Duerre P."/>
        </authorList>
    </citation>
    <scope>NUCLEOTIDE SEQUENCE</scope>
    <source>
        <strain evidence="3">TS8</strain>
    </source>
</reference>
<evidence type="ECO:0000313" key="4">
    <source>
        <dbReference type="Proteomes" id="UP001163726"/>
    </source>
</evidence>
<organism evidence="3 4">
    <name type="scientific">Catenovulum adriaticum</name>
    <dbReference type="NCBI Taxonomy" id="2984846"/>
    <lineage>
        <taxon>Bacteria</taxon>
        <taxon>Pseudomonadati</taxon>
        <taxon>Pseudomonadota</taxon>
        <taxon>Gammaproteobacteria</taxon>
        <taxon>Alteromonadales</taxon>
        <taxon>Alteromonadaceae</taxon>
        <taxon>Catenovulum</taxon>
    </lineage>
</organism>
<accession>A0ABY7AMA9</accession>
<dbReference type="InterPro" id="IPR003848">
    <property type="entry name" value="DUF218"/>
</dbReference>
<keyword evidence="1" id="KW-0812">Transmembrane</keyword>
<dbReference type="EMBL" id="CP109965">
    <property type="protein sequence ID" value="WAJ70679.1"/>
    <property type="molecule type" value="Genomic_DNA"/>
</dbReference>
<feature type="transmembrane region" description="Helical" evidence="1">
    <location>
        <begin position="46"/>
        <end position="68"/>
    </location>
</feature>
<keyword evidence="1" id="KW-1133">Transmembrane helix</keyword>
<protein>
    <submittedName>
        <fullName evidence="3">YdcF family protein</fullName>
    </submittedName>
</protein>
<dbReference type="PANTHER" id="PTHR30336:SF4">
    <property type="entry name" value="ENVELOPE BIOGENESIS FACTOR ELYC"/>
    <property type="match status" value="1"/>
</dbReference>
<evidence type="ECO:0000313" key="3">
    <source>
        <dbReference type="EMBL" id="WAJ70679.1"/>
    </source>
</evidence>